<organism evidence="8 9">
    <name type="scientific">Brotaphodocola catenula</name>
    <dbReference type="NCBI Taxonomy" id="2885361"/>
    <lineage>
        <taxon>Bacteria</taxon>
        <taxon>Bacillati</taxon>
        <taxon>Bacillota</taxon>
        <taxon>Clostridia</taxon>
        <taxon>Lachnospirales</taxon>
        <taxon>Lachnospiraceae</taxon>
        <taxon>Brotaphodocola</taxon>
    </lineage>
</organism>
<proteinExistence type="inferred from homology"/>
<dbReference type="PANTHER" id="PTHR45790">
    <property type="entry name" value="SIROHEME SYNTHASE-RELATED"/>
    <property type="match status" value="1"/>
</dbReference>
<dbReference type="Gene3D" id="3.30.950.10">
    <property type="entry name" value="Methyltransferase, Cobalt-precorrin-4 Transmethylase, Domain 2"/>
    <property type="match status" value="1"/>
</dbReference>
<dbReference type="GO" id="GO:0046026">
    <property type="term" value="F:precorrin-4 C11-methyltransferase activity"/>
    <property type="evidence" value="ECO:0007669"/>
    <property type="project" value="UniProtKB-EC"/>
</dbReference>
<dbReference type="CDD" id="cd11641">
    <property type="entry name" value="Precorrin-4_C11-MT"/>
    <property type="match status" value="1"/>
</dbReference>
<dbReference type="InterPro" id="IPR014776">
    <property type="entry name" value="4pyrrole_Mease_sub2"/>
</dbReference>
<keyword evidence="5 8" id="KW-0808">Transferase</keyword>
<accession>A0AAE3DKE5</accession>
<keyword evidence="4 8" id="KW-0489">Methyltransferase</keyword>
<dbReference type="GO" id="GO:0009236">
    <property type="term" value="P:cobalamin biosynthetic process"/>
    <property type="evidence" value="ECO:0007669"/>
    <property type="project" value="UniProtKB-KW"/>
</dbReference>
<evidence type="ECO:0000256" key="5">
    <source>
        <dbReference type="ARBA" id="ARBA00022679"/>
    </source>
</evidence>
<comment type="caution">
    <text evidence="8">The sequence shown here is derived from an EMBL/GenBank/DDBJ whole genome shotgun (WGS) entry which is preliminary data.</text>
</comment>
<feature type="domain" description="Tetrapyrrole methylase" evidence="7">
    <location>
        <begin position="1"/>
        <end position="207"/>
    </location>
</feature>
<evidence type="ECO:0000259" key="7">
    <source>
        <dbReference type="Pfam" id="PF00590"/>
    </source>
</evidence>
<evidence type="ECO:0000313" key="8">
    <source>
        <dbReference type="EMBL" id="MCC2163968.1"/>
    </source>
</evidence>
<keyword evidence="6" id="KW-0949">S-adenosyl-L-methionine</keyword>
<sequence length="260" mass="28495">MVYFIGAGPGDPELITVKGKRLIEESDVIIYAGSLVNPQVLAGAKPTAEIYNSAGMTLPEVIEVMKQAETEGKQVARVHTGDPSIYGAHREQMVCLDELGIAYEVVPGVSSFLATAAVLKREYTLPEVSQTVILTRMEGRTPVPEREKIEALASHQATMVIFLSVGQLDQLVGRLIEGGYPEETPVAVVYKASWPDQKIVRGMLTDIDAKVKEVGIRKTALVVVGRFLGDDFALSKLYDENFTHEFREAKKHDGEQHDGK</sequence>
<dbReference type="PANTHER" id="PTHR45790:SF4">
    <property type="entry name" value="COBALT-PRECORRIN-4 C(11)-METHYLTRANSFERASE"/>
    <property type="match status" value="1"/>
</dbReference>
<dbReference type="PROSITE" id="PS00839">
    <property type="entry name" value="SUMT_1"/>
    <property type="match status" value="1"/>
</dbReference>
<dbReference type="NCBIfam" id="TIGR01465">
    <property type="entry name" value="cobM_cbiF"/>
    <property type="match status" value="1"/>
</dbReference>
<dbReference type="SUPFAM" id="SSF53790">
    <property type="entry name" value="Tetrapyrrole methylase"/>
    <property type="match status" value="1"/>
</dbReference>
<comment type="similarity">
    <text evidence="2">Belongs to the precorrin methyltransferase family.</text>
</comment>
<evidence type="ECO:0000256" key="2">
    <source>
        <dbReference type="ARBA" id="ARBA00005879"/>
    </source>
</evidence>
<dbReference type="Proteomes" id="UP001198962">
    <property type="component" value="Unassembled WGS sequence"/>
</dbReference>
<dbReference type="GO" id="GO:0032259">
    <property type="term" value="P:methylation"/>
    <property type="evidence" value="ECO:0007669"/>
    <property type="project" value="UniProtKB-KW"/>
</dbReference>
<dbReference type="InterPro" id="IPR035996">
    <property type="entry name" value="4pyrrol_Methylase_sf"/>
</dbReference>
<dbReference type="Gene3D" id="3.40.1010.10">
    <property type="entry name" value="Cobalt-precorrin-4 Transmethylase, Domain 1"/>
    <property type="match status" value="1"/>
</dbReference>
<dbReference type="EC" id="2.1.1.133" evidence="8"/>
<keyword evidence="3" id="KW-0169">Cobalamin biosynthesis</keyword>
<evidence type="ECO:0000256" key="1">
    <source>
        <dbReference type="ARBA" id="ARBA00004953"/>
    </source>
</evidence>
<reference evidence="8" key="1">
    <citation type="submission" date="2021-10" db="EMBL/GenBank/DDBJ databases">
        <title>Anaerobic single-cell dispensing facilitates the cultivation of human gut bacteria.</title>
        <authorList>
            <person name="Afrizal A."/>
        </authorList>
    </citation>
    <scope>NUCLEOTIDE SEQUENCE</scope>
    <source>
        <strain evidence="8">CLA-AA-H274</strain>
    </source>
</reference>
<dbReference type="InterPro" id="IPR014777">
    <property type="entry name" value="4pyrrole_Mease_sub1"/>
</dbReference>
<name>A0AAE3DKE5_9FIRM</name>
<dbReference type="InterPro" id="IPR003043">
    <property type="entry name" value="Uropor_MeTrfase_CS"/>
</dbReference>
<keyword evidence="9" id="KW-1185">Reference proteome</keyword>
<dbReference type="EMBL" id="JAJEPU010000006">
    <property type="protein sequence ID" value="MCC2163968.1"/>
    <property type="molecule type" value="Genomic_DNA"/>
</dbReference>
<evidence type="ECO:0000256" key="3">
    <source>
        <dbReference type="ARBA" id="ARBA00022573"/>
    </source>
</evidence>
<evidence type="ECO:0000256" key="4">
    <source>
        <dbReference type="ARBA" id="ARBA00022603"/>
    </source>
</evidence>
<evidence type="ECO:0000313" key="9">
    <source>
        <dbReference type="Proteomes" id="UP001198962"/>
    </source>
</evidence>
<evidence type="ECO:0000256" key="6">
    <source>
        <dbReference type="ARBA" id="ARBA00022691"/>
    </source>
</evidence>
<dbReference type="InterPro" id="IPR000878">
    <property type="entry name" value="4pyrrol_Mease"/>
</dbReference>
<dbReference type="AlphaFoldDB" id="A0AAE3DKE5"/>
<protein>
    <submittedName>
        <fullName evidence="8">Precorrin-4 C(11)-methyltransferase</fullName>
        <ecNumber evidence="8">2.1.1.133</ecNumber>
    </submittedName>
</protein>
<dbReference type="Pfam" id="PF00590">
    <property type="entry name" value="TP_methylase"/>
    <property type="match status" value="1"/>
</dbReference>
<dbReference type="InterPro" id="IPR006362">
    <property type="entry name" value="Cbl_synth_CobM/CibF"/>
</dbReference>
<dbReference type="InterPro" id="IPR050161">
    <property type="entry name" value="Siro_Cobalamin_biosynth"/>
</dbReference>
<gene>
    <name evidence="8" type="primary">cobM</name>
    <name evidence="8" type="ORF">LKD32_03565</name>
</gene>
<comment type="pathway">
    <text evidence="1">Cofactor biosynthesis; adenosylcobalamin biosynthesis.</text>
</comment>
<dbReference type="RefSeq" id="WP_308450723.1">
    <property type="nucleotide sequence ID" value="NZ_JAJEPU010000006.1"/>
</dbReference>